<evidence type="ECO:0000313" key="11">
    <source>
        <dbReference type="Proteomes" id="UP000886857"/>
    </source>
</evidence>
<keyword evidence="8" id="KW-0175">Coiled coil</keyword>
<dbReference type="GO" id="GO:0005524">
    <property type="term" value="F:ATP binding"/>
    <property type="evidence" value="ECO:0007669"/>
    <property type="project" value="UniProtKB-KW"/>
</dbReference>
<organism evidence="10 11">
    <name type="scientific">Candidatus Limadaptatus stercoripullorum</name>
    <dbReference type="NCBI Taxonomy" id="2840846"/>
    <lineage>
        <taxon>Bacteria</taxon>
        <taxon>Bacillati</taxon>
        <taxon>Bacillota</taxon>
        <taxon>Clostridia</taxon>
        <taxon>Eubacteriales</taxon>
        <taxon>Candidatus Limadaptatus</taxon>
    </lineage>
</organism>
<dbReference type="PROSITE" id="PS00486">
    <property type="entry name" value="DNA_MISMATCH_REPAIR_2"/>
    <property type="match status" value="1"/>
</dbReference>
<gene>
    <name evidence="10" type="ORF">IAC73_02250</name>
</gene>
<dbReference type="Pfam" id="PF20297">
    <property type="entry name" value="MSSS"/>
    <property type="match status" value="1"/>
</dbReference>
<evidence type="ECO:0000256" key="2">
    <source>
        <dbReference type="ARBA" id="ARBA00022730"/>
    </source>
</evidence>
<evidence type="ECO:0000256" key="1">
    <source>
        <dbReference type="ARBA" id="ARBA00022722"/>
    </source>
</evidence>
<dbReference type="SUPFAM" id="SSF48334">
    <property type="entry name" value="DNA repair protein MutS, domain III"/>
    <property type="match status" value="1"/>
</dbReference>
<dbReference type="PANTHER" id="PTHR48466:SF2">
    <property type="entry name" value="OS10G0509000 PROTEIN"/>
    <property type="match status" value="1"/>
</dbReference>
<dbReference type="FunFam" id="3.40.50.300:FF:000830">
    <property type="entry name" value="Endonuclease MutS2"/>
    <property type="match status" value="1"/>
</dbReference>
<evidence type="ECO:0000256" key="4">
    <source>
        <dbReference type="ARBA" id="ARBA00022801"/>
    </source>
</evidence>
<dbReference type="InterPro" id="IPR027417">
    <property type="entry name" value="P-loop_NTPase"/>
</dbReference>
<dbReference type="InterPro" id="IPR005747">
    <property type="entry name" value="MutS2"/>
</dbReference>
<dbReference type="InterPro" id="IPR000432">
    <property type="entry name" value="DNA_mismatch_repair_MutS_C"/>
</dbReference>
<evidence type="ECO:0000256" key="8">
    <source>
        <dbReference type="SAM" id="Coils"/>
    </source>
</evidence>
<feature type="domain" description="DNA mismatch repair proteins mutS family" evidence="9">
    <location>
        <begin position="406"/>
        <end position="422"/>
    </location>
</feature>
<dbReference type="PIRSF" id="PIRSF005814">
    <property type="entry name" value="MutS_YshD"/>
    <property type="match status" value="1"/>
</dbReference>
<dbReference type="GO" id="GO:0019843">
    <property type="term" value="F:rRNA binding"/>
    <property type="evidence" value="ECO:0007669"/>
    <property type="project" value="UniProtKB-KW"/>
</dbReference>
<dbReference type="GO" id="GO:0004519">
    <property type="term" value="F:endonuclease activity"/>
    <property type="evidence" value="ECO:0007669"/>
    <property type="project" value="UniProtKB-KW"/>
</dbReference>
<keyword evidence="2" id="KW-0699">rRNA-binding</keyword>
<dbReference type="InterPro" id="IPR036187">
    <property type="entry name" value="DNA_mismatch_repair_MutS_sf"/>
</dbReference>
<evidence type="ECO:0000259" key="9">
    <source>
        <dbReference type="PROSITE" id="PS00486"/>
    </source>
</evidence>
<dbReference type="InterPro" id="IPR046893">
    <property type="entry name" value="MSSS"/>
</dbReference>
<keyword evidence="4" id="KW-0378">Hydrolase</keyword>
<proteinExistence type="predicted"/>
<feature type="coiled-coil region" evidence="8">
    <location>
        <begin position="519"/>
        <end position="574"/>
    </location>
</feature>
<dbReference type="GO" id="GO:0140664">
    <property type="term" value="F:ATP-dependent DNA damage sensor activity"/>
    <property type="evidence" value="ECO:0007669"/>
    <property type="project" value="InterPro"/>
</dbReference>
<evidence type="ECO:0000256" key="7">
    <source>
        <dbReference type="ARBA" id="ARBA00023125"/>
    </source>
</evidence>
<dbReference type="AlphaFoldDB" id="A0A9D1N8W5"/>
<dbReference type="SMART" id="SM00534">
    <property type="entry name" value="MUTSac"/>
    <property type="match status" value="1"/>
</dbReference>
<dbReference type="GO" id="GO:0030983">
    <property type="term" value="F:mismatched DNA binding"/>
    <property type="evidence" value="ECO:0007669"/>
    <property type="project" value="InterPro"/>
</dbReference>
<dbReference type="GO" id="GO:0045910">
    <property type="term" value="P:negative regulation of DNA recombination"/>
    <property type="evidence" value="ECO:0007669"/>
    <property type="project" value="InterPro"/>
</dbReference>
<reference evidence="10" key="2">
    <citation type="journal article" date="2021" name="PeerJ">
        <title>Extensive microbial diversity within the chicken gut microbiome revealed by metagenomics and culture.</title>
        <authorList>
            <person name="Gilroy R."/>
            <person name="Ravi A."/>
            <person name="Getino M."/>
            <person name="Pursley I."/>
            <person name="Horton D.L."/>
            <person name="Alikhan N.F."/>
            <person name="Baker D."/>
            <person name="Gharbi K."/>
            <person name="Hall N."/>
            <person name="Watson M."/>
            <person name="Adriaenssens E.M."/>
            <person name="Foster-Nyarko E."/>
            <person name="Jarju S."/>
            <person name="Secka A."/>
            <person name="Antonio M."/>
            <person name="Oren A."/>
            <person name="Chaudhuri R.R."/>
            <person name="La Ragione R."/>
            <person name="Hildebrand F."/>
            <person name="Pallen M.J."/>
        </authorList>
    </citation>
    <scope>NUCLEOTIDE SEQUENCE</scope>
    <source>
        <strain evidence="10">10406</strain>
    </source>
</reference>
<accession>A0A9D1N8W5</accession>
<dbReference type="GO" id="GO:0016887">
    <property type="term" value="F:ATP hydrolysis activity"/>
    <property type="evidence" value="ECO:0007669"/>
    <property type="project" value="InterPro"/>
</dbReference>
<dbReference type="SUPFAM" id="SSF52540">
    <property type="entry name" value="P-loop containing nucleoside triphosphate hydrolases"/>
    <property type="match status" value="1"/>
</dbReference>
<protein>
    <submittedName>
        <fullName evidence="10">Endonuclease MutS2</fullName>
    </submittedName>
</protein>
<dbReference type="Gene3D" id="3.40.50.300">
    <property type="entry name" value="P-loop containing nucleotide triphosphate hydrolases"/>
    <property type="match status" value="1"/>
</dbReference>
<dbReference type="Proteomes" id="UP000886857">
    <property type="component" value="Unassembled WGS sequence"/>
</dbReference>
<dbReference type="EMBL" id="DVOE01000033">
    <property type="protein sequence ID" value="HIU98648.1"/>
    <property type="molecule type" value="Genomic_DNA"/>
</dbReference>
<keyword evidence="3" id="KW-0547">Nucleotide-binding</keyword>
<comment type="caution">
    <text evidence="10">The sequence shown here is derived from an EMBL/GenBank/DDBJ whole genome shotgun (WGS) entry which is preliminary data.</text>
</comment>
<name>A0A9D1N8W5_9FIRM</name>
<dbReference type="GO" id="GO:0006298">
    <property type="term" value="P:mismatch repair"/>
    <property type="evidence" value="ECO:0007669"/>
    <property type="project" value="InterPro"/>
</dbReference>
<keyword evidence="7" id="KW-0238">DNA-binding</keyword>
<dbReference type="InterPro" id="IPR007696">
    <property type="entry name" value="DNA_mismatch_repair_MutS_core"/>
</dbReference>
<keyword evidence="6" id="KW-0694">RNA-binding</keyword>
<dbReference type="SMART" id="SM00533">
    <property type="entry name" value="MUTSd"/>
    <property type="match status" value="1"/>
</dbReference>
<keyword evidence="1" id="KW-0540">Nuclease</keyword>
<sequence length="686" mass="74572">MFDEKSLNTLEYGKILSLAAAYTQSEGGRRDMLALVPCSTLAAASRELSLTAEADRVLFEFSVSPSFAIDDIDEVLQKAEKGAVLSIGELLRAGRVLRVADRLSAALKKVTGIPLLSEMAQGLHADRDLEKRISDAFLSDTEVADGASHELKEIRRRIRRIGERVKASLQSFVGSQQYRKYLQDSIVTVRGDRYVIPVKSEFKGMIPGLVHDQSASGATLYVEPFVVVNLNNELKTEHMAEEAEIERILRGFSSEVASAAHALATSCDIITAMDVVFAKAQYARATKAVRPELSSRGALMVREGRHPLLDPAKAVPLTLEMLPGDKMLLITGPNTGGKTVTLKMAGLFVLLALSGFYLPAKSAEIPLVDGVYSDIGDEQSIEQSLSTFSAHIKNISGILTRLTEHSLVLFDELGAGTDPGEGAALAVAVSEFVMSTGAKAIVTSHFNDLKEFALTAPGVVTACMEFDTATFRPTFRLVMGAIGTSNALDIATNLGLDPAIIERARSRISPEKKKFDSVLSAAEQTRRRAEQLVTDASKDREKAASELKEAEDKKREIEEKREKLNDAIRKRTKDLIEDSVAEADGIIEELKALLEKPEVTDGDLFAARTLRRKLEKLSAHYDSESVVEDEPDLSAPLAVGDDVWIKSVGKRGTLVSLSPRGEAVVSLGRITVKVKKGDYYRVGGKK</sequence>
<evidence type="ECO:0000256" key="6">
    <source>
        <dbReference type="ARBA" id="ARBA00022884"/>
    </source>
</evidence>
<dbReference type="Pfam" id="PF00488">
    <property type="entry name" value="MutS_V"/>
    <property type="match status" value="1"/>
</dbReference>
<dbReference type="NCBIfam" id="TIGR01069">
    <property type="entry name" value="mutS2"/>
    <property type="match status" value="1"/>
</dbReference>
<evidence type="ECO:0000313" key="10">
    <source>
        <dbReference type="EMBL" id="HIU98648.1"/>
    </source>
</evidence>
<keyword evidence="10" id="KW-0255">Endonuclease</keyword>
<dbReference type="PANTHER" id="PTHR48466">
    <property type="entry name" value="OS10G0509000 PROTEIN-RELATED"/>
    <property type="match status" value="1"/>
</dbReference>
<evidence type="ECO:0000256" key="5">
    <source>
        <dbReference type="ARBA" id="ARBA00022840"/>
    </source>
</evidence>
<evidence type="ECO:0000256" key="3">
    <source>
        <dbReference type="ARBA" id="ARBA00022741"/>
    </source>
</evidence>
<keyword evidence="5" id="KW-0067">ATP-binding</keyword>
<reference evidence="10" key="1">
    <citation type="submission" date="2020-10" db="EMBL/GenBank/DDBJ databases">
        <authorList>
            <person name="Gilroy R."/>
        </authorList>
    </citation>
    <scope>NUCLEOTIDE SEQUENCE</scope>
    <source>
        <strain evidence="10">10406</strain>
    </source>
</reference>
<dbReference type="InterPro" id="IPR045076">
    <property type="entry name" value="MutS"/>
</dbReference>